<comment type="caution">
    <text evidence="3">The sequence shown here is derived from an EMBL/GenBank/DDBJ whole genome shotgun (WGS) entry which is preliminary data.</text>
</comment>
<dbReference type="Proteomes" id="UP000799776">
    <property type="component" value="Unassembled WGS sequence"/>
</dbReference>
<evidence type="ECO:0000256" key="1">
    <source>
        <dbReference type="SAM" id="MobiDB-lite"/>
    </source>
</evidence>
<feature type="region of interest" description="Disordered" evidence="1">
    <location>
        <begin position="93"/>
        <end position="119"/>
    </location>
</feature>
<reference evidence="3" key="1">
    <citation type="journal article" date="2020" name="Stud. Mycol.">
        <title>101 Dothideomycetes genomes: a test case for predicting lifestyles and emergence of pathogens.</title>
        <authorList>
            <person name="Haridas S."/>
            <person name="Albert R."/>
            <person name="Binder M."/>
            <person name="Bloem J."/>
            <person name="Labutti K."/>
            <person name="Salamov A."/>
            <person name="Andreopoulos B."/>
            <person name="Baker S."/>
            <person name="Barry K."/>
            <person name="Bills G."/>
            <person name="Bluhm B."/>
            <person name="Cannon C."/>
            <person name="Castanera R."/>
            <person name="Culley D."/>
            <person name="Daum C."/>
            <person name="Ezra D."/>
            <person name="Gonzalez J."/>
            <person name="Henrissat B."/>
            <person name="Kuo A."/>
            <person name="Liang C."/>
            <person name="Lipzen A."/>
            <person name="Lutzoni F."/>
            <person name="Magnuson J."/>
            <person name="Mondo S."/>
            <person name="Nolan M."/>
            <person name="Ohm R."/>
            <person name="Pangilinan J."/>
            <person name="Park H.-J."/>
            <person name="Ramirez L."/>
            <person name="Alfaro M."/>
            <person name="Sun H."/>
            <person name="Tritt A."/>
            <person name="Yoshinaga Y."/>
            <person name="Zwiers L.-H."/>
            <person name="Turgeon B."/>
            <person name="Goodwin S."/>
            <person name="Spatafora J."/>
            <person name="Crous P."/>
            <person name="Grigoriev I."/>
        </authorList>
    </citation>
    <scope>NUCLEOTIDE SEQUENCE</scope>
    <source>
        <strain evidence="3">CBS 121410</strain>
    </source>
</reference>
<feature type="transmembrane region" description="Helical" evidence="2">
    <location>
        <begin position="63"/>
        <end position="85"/>
    </location>
</feature>
<proteinExistence type="predicted"/>
<organism evidence="3 4">
    <name type="scientific">Saccharata proteae CBS 121410</name>
    <dbReference type="NCBI Taxonomy" id="1314787"/>
    <lineage>
        <taxon>Eukaryota</taxon>
        <taxon>Fungi</taxon>
        <taxon>Dikarya</taxon>
        <taxon>Ascomycota</taxon>
        <taxon>Pezizomycotina</taxon>
        <taxon>Dothideomycetes</taxon>
        <taxon>Dothideomycetes incertae sedis</taxon>
        <taxon>Botryosphaeriales</taxon>
        <taxon>Saccharataceae</taxon>
        <taxon>Saccharata</taxon>
    </lineage>
</organism>
<gene>
    <name evidence="3" type="ORF">K490DRAFT_67999</name>
</gene>
<evidence type="ECO:0000313" key="3">
    <source>
        <dbReference type="EMBL" id="KAF2085112.1"/>
    </source>
</evidence>
<sequence>MDGETFELMTHNGTTLCDDAAANAVILKAFQSHDHLHKRLTLNPTIVSFSVRLIGSSVFTGSLTLATVGTAALIGAALFGIWYGATTLAGKATESAKRDVPANENETRETGTLENLLPASRAARRADPERLVLAERSSKKFYVSFSDDNKYTESAVNEKKDKKRDKKGAKRCAKQIINKKVTDGCCKYTLVGSGGAKCNSQIGAAWKGTKDGTFNCWD</sequence>
<keyword evidence="2" id="KW-0472">Membrane</keyword>
<feature type="compositionally biased region" description="Basic and acidic residues" evidence="1">
    <location>
        <begin position="94"/>
        <end position="111"/>
    </location>
</feature>
<keyword evidence="4" id="KW-1185">Reference proteome</keyword>
<name>A0A9P4LUP8_9PEZI</name>
<accession>A0A9P4LUP8</accession>
<protein>
    <submittedName>
        <fullName evidence="3">Uncharacterized protein</fullName>
    </submittedName>
</protein>
<keyword evidence="2" id="KW-1133">Transmembrane helix</keyword>
<dbReference type="OrthoDB" id="10658219at2759"/>
<dbReference type="EMBL" id="ML978733">
    <property type="protein sequence ID" value="KAF2085112.1"/>
    <property type="molecule type" value="Genomic_DNA"/>
</dbReference>
<evidence type="ECO:0000256" key="2">
    <source>
        <dbReference type="SAM" id="Phobius"/>
    </source>
</evidence>
<evidence type="ECO:0000313" key="4">
    <source>
        <dbReference type="Proteomes" id="UP000799776"/>
    </source>
</evidence>
<dbReference type="AlphaFoldDB" id="A0A9P4LUP8"/>
<keyword evidence="2" id="KW-0812">Transmembrane</keyword>